<dbReference type="InParanoid" id="A0A5F4VQE1"/>
<dbReference type="Proteomes" id="UP000008225">
    <property type="component" value="Chromosome 5"/>
</dbReference>
<dbReference type="AlphaFoldDB" id="A0A5F4VQE1"/>
<evidence type="ECO:0000313" key="3">
    <source>
        <dbReference type="Proteomes" id="UP000008225"/>
    </source>
</evidence>
<dbReference type="Ensembl" id="ENSCJAT00000093182.2">
    <property type="protein sequence ID" value="ENSCJAP00000067737.2"/>
    <property type="gene ID" value="ENSCJAG00000055736.2"/>
</dbReference>
<reference evidence="2" key="3">
    <citation type="submission" date="2025-09" db="UniProtKB">
        <authorList>
            <consortium name="Ensembl"/>
        </authorList>
    </citation>
    <scope>IDENTIFICATION</scope>
</reference>
<keyword evidence="1" id="KW-1133">Transmembrane helix</keyword>
<protein>
    <recommendedName>
        <fullName evidence="4">C2H2-type domain-containing protein</fullName>
    </recommendedName>
</protein>
<keyword evidence="3" id="KW-1185">Reference proteome</keyword>
<accession>A0A5F4VQE1</accession>
<proteinExistence type="predicted"/>
<keyword evidence="1" id="KW-0812">Transmembrane</keyword>
<reference evidence="2" key="1">
    <citation type="submission" date="2009-03" db="EMBL/GenBank/DDBJ databases">
        <authorList>
            <person name="Warren W."/>
            <person name="Ye L."/>
            <person name="Minx P."/>
            <person name="Worley K."/>
            <person name="Gibbs R."/>
            <person name="Wilson R.K."/>
        </authorList>
    </citation>
    <scope>NUCLEOTIDE SEQUENCE [LARGE SCALE GENOMIC DNA]</scope>
</reference>
<feature type="transmembrane region" description="Helical" evidence="1">
    <location>
        <begin position="40"/>
        <end position="61"/>
    </location>
</feature>
<evidence type="ECO:0008006" key="4">
    <source>
        <dbReference type="Google" id="ProtNLM"/>
    </source>
</evidence>
<sequence length="75" mass="7435">MCGKRLSSAHISDHMKVHSQGPHQVCELCNKGTGEVCSMAAAAAAAVAAAAAAAAVAAAVARVPVSSQPLPSQPW</sequence>
<name>A0A5F4VQE1_CALJA</name>
<organism evidence="2 3">
    <name type="scientific">Callithrix jacchus</name>
    <name type="common">White-tufted-ear marmoset</name>
    <name type="synonym">Simia Jacchus</name>
    <dbReference type="NCBI Taxonomy" id="9483"/>
    <lineage>
        <taxon>Eukaryota</taxon>
        <taxon>Metazoa</taxon>
        <taxon>Chordata</taxon>
        <taxon>Craniata</taxon>
        <taxon>Vertebrata</taxon>
        <taxon>Euteleostomi</taxon>
        <taxon>Mammalia</taxon>
        <taxon>Eutheria</taxon>
        <taxon>Euarchontoglires</taxon>
        <taxon>Primates</taxon>
        <taxon>Haplorrhini</taxon>
        <taxon>Platyrrhini</taxon>
        <taxon>Cebidae</taxon>
        <taxon>Callitrichinae</taxon>
        <taxon>Callithrix</taxon>
        <taxon>Callithrix</taxon>
    </lineage>
</organism>
<dbReference type="Bgee" id="ENSCJAG00000055736">
    <property type="expression patterns" value="Expressed in kidney and 5 other cell types or tissues"/>
</dbReference>
<keyword evidence="1" id="KW-0472">Membrane</keyword>
<reference evidence="2" key="2">
    <citation type="submission" date="2025-08" db="UniProtKB">
        <authorList>
            <consortium name="Ensembl"/>
        </authorList>
    </citation>
    <scope>IDENTIFICATION</scope>
</reference>
<evidence type="ECO:0000313" key="2">
    <source>
        <dbReference type="Ensembl" id="ENSCJAP00000067737.2"/>
    </source>
</evidence>
<dbReference type="GeneTree" id="ENSGT01050000246601"/>
<evidence type="ECO:0000256" key="1">
    <source>
        <dbReference type="SAM" id="Phobius"/>
    </source>
</evidence>